<comment type="caution">
    <text evidence="5">The sequence shown here is derived from an EMBL/GenBank/DDBJ whole genome shotgun (WGS) entry which is preliminary data.</text>
</comment>
<dbReference type="GO" id="GO:0005524">
    <property type="term" value="F:ATP binding"/>
    <property type="evidence" value="ECO:0007669"/>
    <property type="project" value="UniProtKB-KW"/>
</dbReference>
<keyword evidence="1" id="KW-0813">Transport</keyword>
<evidence type="ECO:0000256" key="1">
    <source>
        <dbReference type="ARBA" id="ARBA00022448"/>
    </source>
</evidence>
<accession>A0ABT2TH65</accession>
<dbReference type="InterPro" id="IPR027417">
    <property type="entry name" value="P-loop_NTPase"/>
</dbReference>
<dbReference type="PROSITE" id="PS50893">
    <property type="entry name" value="ABC_TRANSPORTER_2"/>
    <property type="match status" value="1"/>
</dbReference>
<dbReference type="PANTHER" id="PTHR42734:SF19">
    <property type="entry name" value="IRON COMPOUNDS ABC TRANSPORTER, ATP-BINDING PROTEIN"/>
    <property type="match status" value="1"/>
</dbReference>
<feature type="domain" description="ABC transporter" evidence="4">
    <location>
        <begin position="4"/>
        <end position="241"/>
    </location>
</feature>
<proteinExistence type="predicted"/>
<reference evidence="5 6" key="1">
    <citation type="journal article" date="2021" name="ISME Commun">
        <title>Automated analysis of genomic sequences facilitates high-throughput and comprehensive description of bacteria.</title>
        <authorList>
            <person name="Hitch T.C.A."/>
        </authorList>
    </citation>
    <scope>NUCLEOTIDE SEQUENCE [LARGE SCALE GENOMIC DNA]</scope>
    <source>
        <strain evidence="5 6">Sanger_109</strain>
    </source>
</reference>
<organism evidence="5 6">
    <name type="scientific">Brotonthovivens ammoniilytica</name>
    <dbReference type="NCBI Taxonomy" id="2981725"/>
    <lineage>
        <taxon>Bacteria</taxon>
        <taxon>Bacillati</taxon>
        <taxon>Bacillota</taxon>
        <taxon>Clostridia</taxon>
        <taxon>Lachnospirales</taxon>
        <taxon>Lachnospiraceae</taxon>
        <taxon>Brotonthovivens</taxon>
    </lineage>
</organism>
<dbReference type="SMART" id="SM00382">
    <property type="entry name" value="AAA"/>
    <property type="match status" value="1"/>
</dbReference>
<dbReference type="InterPro" id="IPR003439">
    <property type="entry name" value="ABC_transporter-like_ATP-bd"/>
</dbReference>
<dbReference type="RefSeq" id="WP_158424321.1">
    <property type="nucleotide sequence ID" value="NZ_JAOQJQ010000001.1"/>
</dbReference>
<name>A0ABT2TH65_9FIRM</name>
<keyword evidence="2" id="KW-0547">Nucleotide-binding</keyword>
<dbReference type="SUPFAM" id="SSF52540">
    <property type="entry name" value="P-loop containing nucleoside triphosphate hydrolases"/>
    <property type="match status" value="1"/>
</dbReference>
<dbReference type="EMBL" id="JAOQJQ010000001">
    <property type="protein sequence ID" value="MCU6761525.1"/>
    <property type="molecule type" value="Genomic_DNA"/>
</dbReference>
<gene>
    <name evidence="5" type="ORF">OCV88_04110</name>
</gene>
<dbReference type="Proteomes" id="UP001652442">
    <property type="component" value="Unassembled WGS sequence"/>
</dbReference>
<evidence type="ECO:0000259" key="4">
    <source>
        <dbReference type="PROSITE" id="PS50893"/>
    </source>
</evidence>
<dbReference type="Pfam" id="PF00005">
    <property type="entry name" value="ABC_tran"/>
    <property type="match status" value="1"/>
</dbReference>
<evidence type="ECO:0000313" key="5">
    <source>
        <dbReference type="EMBL" id="MCU6761525.1"/>
    </source>
</evidence>
<dbReference type="PANTHER" id="PTHR42734">
    <property type="entry name" value="METAL TRANSPORT SYSTEM ATP-BINDING PROTEIN TM_0124-RELATED"/>
    <property type="match status" value="1"/>
</dbReference>
<keyword evidence="6" id="KW-1185">Reference proteome</keyword>
<evidence type="ECO:0000256" key="3">
    <source>
        <dbReference type="ARBA" id="ARBA00022840"/>
    </source>
</evidence>
<evidence type="ECO:0000256" key="2">
    <source>
        <dbReference type="ARBA" id="ARBA00022741"/>
    </source>
</evidence>
<dbReference type="InterPro" id="IPR050153">
    <property type="entry name" value="Metal_Ion_Import_ABC"/>
</dbReference>
<dbReference type="PROSITE" id="PS00211">
    <property type="entry name" value="ABC_TRANSPORTER_1"/>
    <property type="match status" value="1"/>
</dbReference>
<dbReference type="InterPro" id="IPR003593">
    <property type="entry name" value="AAA+_ATPase"/>
</dbReference>
<dbReference type="CDD" id="cd03214">
    <property type="entry name" value="ABC_Iron-Siderophores_B12_Hemin"/>
    <property type="match status" value="1"/>
</dbReference>
<keyword evidence="3 5" id="KW-0067">ATP-binding</keyword>
<sequence length="264" mass="29460">MLELKQAVLGYAGKNQKKVVIDGLSFSLEPGELLCILGANGIGKTTMYRTILGFLPLLGGEILIDGVSVSSLSRPELAKQIAYVPQYHTPPFPYTVFDVVLMGRGAHVSSFSSPKAEDEKIACEMMERMGILSMRNEIYTQISGGERQLVLIARALTQQAKYILMDEPSSNLDFGNQMRMLKEIKKLAREGIGVCFTSHQPDHAFLTDASVLAVESETRFQKGAAEDIITEDLLKRMYHLNARIQKTELEDQKVQYQILTRLTE</sequence>
<dbReference type="Gene3D" id="3.40.50.300">
    <property type="entry name" value="P-loop containing nucleotide triphosphate hydrolases"/>
    <property type="match status" value="1"/>
</dbReference>
<dbReference type="InterPro" id="IPR017871">
    <property type="entry name" value="ABC_transporter-like_CS"/>
</dbReference>
<evidence type="ECO:0000313" key="6">
    <source>
        <dbReference type="Proteomes" id="UP001652442"/>
    </source>
</evidence>
<protein>
    <submittedName>
        <fullName evidence="5">ABC transporter ATP-binding protein</fullName>
    </submittedName>
</protein>